<evidence type="ECO:0000259" key="2">
    <source>
        <dbReference type="Pfam" id="PF19238"/>
    </source>
</evidence>
<gene>
    <name evidence="3" type="ORF">MNBD_ACTINO01-566</name>
</gene>
<dbReference type="EMBL" id="UOEI01000609">
    <property type="protein sequence ID" value="VAW08505.1"/>
    <property type="molecule type" value="Genomic_DNA"/>
</dbReference>
<evidence type="ECO:0000259" key="1">
    <source>
        <dbReference type="Pfam" id="PF04459"/>
    </source>
</evidence>
<name>A0A3B0SRL6_9ZZZZ</name>
<feature type="domain" description="DUF512" evidence="1">
    <location>
        <begin position="123"/>
        <end position="350"/>
    </location>
</feature>
<proteinExistence type="predicted"/>
<dbReference type="InterPro" id="IPR045375">
    <property type="entry name" value="Put_radical_SAM-like_N"/>
</dbReference>
<dbReference type="AlphaFoldDB" id="A0A3B0SRL6"/>
<feature type="domain" description="Putative radical SAM N-terminal" evidence="2">
    <location>
        <begin position="2"/>
        <end position="117"/>
    </location>
</feature>
<reference evidence="3" key="1">
    <citation type="submission" date="2018-06" db="EMBL/GenBank/DDBJ databases">
        <authorList>
            <person name="Zhirakovskaya E."/>
        </authorList>
    </citation>
    <scope>NUCLEOTIDE SEQUENCE</scope>
</reference>
<protein>
    <submittedName>
        <fullName evidence="3">Uncharacterized protein</fullName>
    </submittedName>
</protein>
<sequence length="363" mass="39897">YQLPPGLRKSLYLKDDDYRLSFLYGNFTTLTRFTELDLSRVIDERLGPLYVSIHATDPDIRAEMLRNRRGATSLRWLEALLEGGITVHGQVVLCPGINNGAVLERTLSEVITRFPKLGTLGIVPLGLSRYNTEPNLRVHTPHEAAEDLEIIHFWQGRALDALGRRVFQASDELYVQAGIEVPPTDHYEAFAQHENGIGMVRAFYDELDRIEAGSRSTMPIVTGEWRSVPAAPAEGYRATRHLRGDPTPGEGPIVVLTGAYGVSVLDPVKERLERLTERRIRLMEVPNEFFGGNTAVAGLMVGRDIISRLAADTEPVGAYVIPDVALSGDMFIDDTPLCDVTDSARAPVVVAPATASGLVGSIR</sequence>
<organism evidence="3">
    <name type="scientific">hydrothermal vent metagenome</name>
    <dbReference type="NCBI Taxonomy" id="652676"/>
    <lineage>
        <taxon>unclassified sequences</taxon>
        <taxon>metagenomes</taxon>
        <taxon>ecological metagenomes</taxon>
    </lineage>
</organism>
<dbReference type="SUPFAM" id="SSF102114">
    <property type="entry name" value="Radical SAM enzymes"/>
    <property type="match status" value="1"/>
</dbReference>
<accession>A0A3B0SRL6</accession>
<dbReference type="Pfam" id="PF19238">
    <property type="entry name" value="Radical_SAM_2"/>
    <property type="match status" value="1"/>
</dbReference>
<feature type="non-terminal residue" evidence="3">
    <location>
        <position position="1"/>
    </location>
</feature>
<dbReference type="InterPro" id="IPR058240">
    <property type="entry name" value="rSAM_sf"/>
</dbReference>
<dbReference type="InterPro" id="IPR007549">
    <property type="entry name" value="DUF512"/>
</dbReference>
<evidence type="ECO:0000313" key="3">
    <source>
        <dbReference type="EMBL" id="VAW08505.1"/>
    </source>
</evidence>
<dbReference type="Pfam" id="PF04459">
    <property type="entry name" value="DUF512"/>
    <property type="match status" value="1"/>
</dbReference>